<reference evidence="4 5" key="1">
    <citation type="submission" date="2022-06" db="EMBL/GenBank/DDBJ databases">
        <title>Draft genome sequence of type strain Streptomyces rubrisoli DSM 42083.</title>
        <authorList>
            <person name="Duangmal K."/>
            <person name="Klaysubun C."/>
        </authorList>
    </citation>
    <scope>NUCLEOTIDE SEQUENCE [LARGE SCALE GENOMIC DNA]</scope>
    <source>
        <strain evidence="4 5">DSM 42083</strain>
    </source>
</reference>
<dbReference type="Proteomes" id="UP001206206">
    <property type="component" value="Unassembled WGS sequence"/>
</dbReference>
<feature type="domain" description="YCII-related" evidence="3">
    <location>
        <begin position="11"/>
        <end position="121"/>
    </location>
</feature>
<proteinExistence type="inferred from homology"/>
<dbReference type="RefSeq" id="WP_255925188.1">
    <property type="nucleotide sequence ID" value="NZ_JANFNH010000002.1"/>
</dbReference>
<evidence type="ECO:0000256" key="1">
    <source>
        <dbReference type="ARBA" id="ARBA00007689"/>
    </source>
</evidence>
<dbReference type="InterPro" id="IPR005545">
    <property type="entry name" value="YCII"/>
</dbReference>
<gene>
    <name evidence="4" type="ORF">NON19_04085</name>
</gene>
<dbReference type="PANTHER" id="PTHR35174">
    <property type="entry name" value="BLL7171 PROTEIN-RELATED"/>
    <property type="match status" value="1"/>
</dbReference>
<dbReference type="Gene3D" id="3.30.70.1060">
    <property type="entry name" value="Dimeric alpha+beta barrel"/>
    <property type="match status" value="1"/>
</dbReference>
<feature type="region of interest" description="Disordered" evidence="2">
    <location>
        <begin position="125"/>
        <end position="147"/>
    </location>
</feature>
<evidence type="ECO:0000313" key="5">
    <source>
        <dbReference type="Proteomes" id="UP001206206"/>
    </source>
</evidence>
<evidence type="ECO:0000313" key="4">
    <source>
        <dbReference type="EMBL" id="MCQ4041227.1"/>
    </source>
</evidence>
<dbReference type="Pfam" id="PF03795">
    <property type="entry name" value="YCII"/>
    <property type="match status" value="1"/>
</dbReference>
<organism evidence="4 5">
    <name type="scientific">Streptantibioticus rubrisoli</name>
    <dbReference type="NCBI Taxonomy" id="1387313"/>
    <lineage>
        <taxon>Bacteria</taxon>
        <taxon>Bacillati</taxon>
        <taxon>Actinomycetota</taxon>
        <taxon>Actinomycetes</taxon>
        <taxon>Kitasatosporales</taxon>
        <taxon>Streptomycetaceae</taxon>
        <taxon>Streptantibioticus</taxon>
    </lineage>
</organism>
<evidence type="ECO:0000259" key="3">
    <source>
        <dbReference type="Pfam" id="PF03795"/>
    </source>
</evidence>
<comment type="caution">
    <text evidence="4">The sequence shown here is derived from an EMBL/GenBank/DDBJ whole genome shotgun (WGS) entry which is preliminary data.</text>
</comment>
<dbReference type="EMBL" id="JANFNH010000002">
    <property type="protein sequence ID" value="MCQ4041227.1"/>
    <property type="molecule type" value="Genomic_DNA"/>
</dbReference>
<keyword evidence="5" id="KW-1185">Reference proteome</keyword>
<name>A0ABT1P767_9ACTN</name>
<dbReference type="PANTHER" id="PTHR35174:SF4">
    <property type="entry name" value="BLL7163 PROTEIN"/>
    <property type="match status" value="1"/>
</dbReference>
<sequence>MYRPGKETKTMRFMMIVKASADSEAGVLPSKELVAAMGRYNEELAKAGVLLAADGLHASSKGARVAFSGGRPTVTDGPFAETKELIAGFWIIQAQSLDEAVEWASRVPFEEGEIEVRQVFEPTDFPADVLPPEDAAREQALRQTLGR</sequence>
<evidence type="ECO:0000256" key="2">
    <source>
        <dbReference type="SAM" id="MobiDB-lite"/>
    </source>
</evidence>
<protein>
    <submittedName>
        <fullName evidence="4">YciI family protein</fullName>
    </submittedName>
</protein>
<accession>A0ABT1P767</accession>
<dbReference type="SUPFAM" id="SSF54909">
    <property type="entry name" value="Dimeric alpha+beta barrel"/>
    <property type="match status" value="1"/>
</dbReference>
<comment type="similarity">
    <text evidence="1">Belongs to the YciI family.</text>
</comment>
<dbReference type="InterPro" id="IPR011008">
    <property type="entry name" value="Dimeric_a/b-barrel"/>
</dbReference>